<organism evidence="1 2">
    <name type="scientific">Larkinella punicea</name>
    <dbReference type="NCBI Taxonomy" id="2315727"/>
    <lineage>
        <taxon>Bacteria</taxon>
        <taxon>Pseudomonadati</taxon>
        <taxon>Bacteroidota</taxon>
        <taxon>Cytophagia</taxon>
        <taxon>Cytophagales</taxon>
        <taxon>Spirosomataceae</taxon>
        <taxon>Larkinella</taxon>
    </lineage>
</organism>
<keyword evidence="2" id="KW-1185">Reference proteome</keyword>
<sequence length="258" mass="28697">MKKRFIALVGLVGFMGVGKEGGQPLKAQSPLAMVAVTKNPPALVEKLVFDRVLVYEQTDYNGSVVRYQVLLNSKTGQFGFDRKLANLSFPGVVGGYTFVTGQPDGSYRVYVADKYEGKIIMRYNVGSAYYAPNRAAACRNRFQKRYHPTGREGSQYGLTAAEYKASLGRSDTEWLWVAEVPFNSYPLYLFNELALEAKLPDAHSINFSSSLAPNELLVQSKKEYYSEKVNGKPATSTLKLIFFGPANHSFDATGYKFK</sequence>
<dbReference type="AlphaFoldDB" id="A0A368JR09"/>
<evidence type="ECO:0000313" key="2">
    <source>
        <dbReference type="Proteomes" id="UP000253383"/>
    </source>
</evidence>
<dbReference type="EMBL" id="QOWE01000007">
    <property type="protein sequence ID" value="RCR69765.1"/>
    <property type="molecule type" value="Genomic_DNA"/>
</dbReference>
<gene>
    <name evidence="1" type="ORF">DUE52_10520</name>
</gene>
<comment type="caution">
    <text evidence="1">The sequence shown here is derived from an EMBL/GenBank/DDBJ whole genome shotgun (WGS) entry which is preliminary data.</text>
</comment>
<protein>
    <submittedName>
        <fullName evidence="1">Uncharacterized protein</fullName>
    </submittedName>
</protein>
<dbReference type="Proteomes" id="UP000253383">
    <property type="component" value="Unassembled WGS sequence"/>
</dbReference>
<dbReference type="RefSeq" id="WP_114405959.1">
    <property type="nucleotide sequence ID" value="NZ_QOWE01000007.1"/>
</dbReference>
<evidence type="ECO:0000313" key="1">
    <source>
        <dbReference type="EMBL" id="RCR69765.1"/>
    </source>
</evidence>
<reference evidence="1 2" key="1">
    <citation type="submission" date="2018-07" db="EMBL/GenBank/DDBJ databases">
        <title>Genome analysis of Larkinella rosea.</title>
        <authorList>
            <person name="Zhou Z."/>
            <person name="Wang G."/>
        </authorList>
    </citation>
    <scope>NUCLEOTIDE SEQUENCE [LARGE SCALE GENOMIC DNA]</scope>
    <source>
        <strain evidence="2">zzj9</strain>
    </source>
</reference>
<accession>A0A368JR09</accession>
<proteinExistence type="predicted"/>
<dbReference type="OrthoDB" id="938716at2"/>
<name>A0A368JR09_9BACT</name>